<evidence type="ECO:0000313" key="1">
    <source>
        <dbReference type="EMBL" id="VFJ54170.1"/>
    </source>
</evidence>
<dbReference type="EMBL" id="CAADFA010000440">
    <property type="protein sequence ID" value="VFJ66919.1"/>
    <property type="molecule type" value="Genomic_DNA"/>
</dbReference>
<reference evidence="1" key="1">
    <citation type="submission" date="2019-02" db="EMBL/GenBank/DDBJ databases">
        <authorList>
            <person name="Gruber-Vodicka R. H."/>
            <person name="Seah K. B. B."/>
        </authorList>
    </citation>
    <scope>NUCLEOTIDE SEQUENCE</scope>
    <source>
        <strain evidence="1">BECK_BZ163</strain>
        <strain evidence="3">BECK_BZ164</strain>
        <strain evidence="2">BECK_BZ165</strain>
    </source>
</reference>
<dbReference type="EMBL" id="CAADEZ010000127">
    <property type="protein sequence ID" value="VFJ54170.1"/>
    <property type="molecule type" value="Genomic_DNA"/>
</dbReference>
<evidence type="ECO:0000313" key="2">
    <source>
        <dbReference type="EMBL" id="VFJ66919.1"/>
    </source>
</evidence>
<dbReference type="EMBL" id="CAADFL010000248">
    <property type="protein sequence ID" value="VFK12578.1"/>
    <property type="molecule type" value="Genomic_DNA"/>
</dbReference>
<proteinExistence type="predicted"/>
<dbReference type="AlphaFoldDB" id="A0A450SKU2"/>
<organism evidence="1">
    <name type="scientific">Candidatus Kentrum sp. FM</name>
    <dbReference type="NCBI Taxonomy" id="2126340"/>
    <lineage>
        <taxon>Bacteria</taxon>
        <taxon>Pseudomonadati</taxon>
        <taxon>Pseudomonadota</taxon>
        <taxon>Gammaproteobacteria</taxon>
        <taxon>Candidatus Kentrum</taxon>
    </lineage>
</organism>
<name>A0A450SKU2_9GAMM</name>
<accession>A0A450SKU2</accession>
<protein>
    <submittedName>
        <fullName evidence="1">Uncharacterized protein</fullName>
    </submittedName>
</protein>
<sequence length="74" mass="8404">MIGRHVARYTPRFWTLCALPDTSYDRGIFSQPLREKEEIARAMLGDGMAIDIVSKYSGLPENEIQQLMSTDPSK</sequence>
<gene>
    <name evidence="1" type="ORF">BECKFM1743A_GA0114220_101276</name>
    <name evidence="3" type="ORF">BECKFM1743B_GA0114221_102484</name>
    <name evidence="2" type="ORF">BECKFM1743C_GA0114222_104402</name>
</gene>
<evidence type="ECO:0000313" key="3">
    <source>
        <dbReference type="EMBL" id="VFK12578.1"/>
    </source>
</evidence>